<keyword evidence="2" id="KW-1185">Reference proteome</keyword>
<dbReference type="EMBL" id="BPLR01013761">
    <property type="protein sequence ID" value="GIY63581.1"/>
    <property type="molecule type" value="Genomic_DNA"/>
</dbReference>
<accession>A0AAV4V0A6</accession>
<evidence type="ECO:0000313" key="2">
    <source>
        <dbReference type="Proteomes" id="UP001054945"/>
    </source>
</evidence>
<proteinExistence type="predicted"/>
<gene>
    <name evidence="1" type="ORF">CEXT_452801</name>
</gene>
<dbReference type="Proteomes" id="UP001054945">
    <property type="component" value="Unassembled WGS sequence"/>
</dbReference>
<sequence length="33" mass="3660">MQISFVWIICQRQVSCYAVQSESGLVMTPAGVK</sequence>
<dbReference type="AlphaFoldDB" id="A0AAV4V0A6"/>
<protein>
    <submittedName>
        <fullName evidence="1">Uncharacterized protein</fullName>
    </submittedName>
</protein>
<evidence type="ECO:0000313" key="1">
    <source>
        <dbReference type="EMBL" id="GIY63581.1"/>
    </source>
</evidence>
<reference evidence="1 2" key="1">
    <citation type="submission" date="2021-06" db="EMBL/GenBank/DDBJ databases">
        <title>Caerostris extrusa draft genome.</title>
        <authorList>
            <person name="Kono N."/>
            <person name="Arakawa K."/>
        </authorList>
    </citation>
    <scope>NUCLEOTIDE SEQUENCE [LARGE SCALE GENOMIC DNA]</scope>
</reference>
<organism evidence="1 2">
    <name type="scientific">Caerostris extrusa</name>
    <name type="common">Bark spider</name>
    <name type="synonym">Caerostris bankana</name>
    <dbReference type="NCBI Taxonomy" id="172846"/>
    <lineage>
        <taxon>Eukaryota</taxon>
        <taxon>Metazoa</taxon>
        <taxon>Ecdysozoa</taxon>
        <taxon>Arthropoda</taxon>
        <taxon>Chelicerata</taxon>
        <taxon>Arachnida</taxon>
        <taxon>Araneae</taxon>
        <taxon>Araneomorphae</taxon>
        <taxon>Entelegynae</taxon>
        <taxon>Araneoidea</taxon>
        <taxon>Araneidae</taxon>
        <taxon>Caerostris</taxon>
    </lineage>
</organism>
<name>A0AAV4V0A6_CAEEX</name>
<feature type="non-terminal residue" evidence="1">
    <location>
        <position position="33"/>
    </location>
</feature>
<comment type="caution">
    <text evidence="1">The sequence shown here is derived from an EMBL/GenBank/DDBJ whole genome shotgun (WGS) entry which is preliminary data.</text>
</comment>